<sequence>MIDYALLTTRAECDTATTELDFELLTYTTRDANLDLADMRADRSLSSTAGQLALLDGRISAAQNLLAAPGIDAALLEKTTDDLALMRAQRTKLAKRNRLSTGTTRFLASVDAQQISDQVATLTAAKAGVAAHRATLLA</sequence>
<name>A0ABP8IPG4_9BACT</name>
<keyword evidence="2" id="KW-1185">Reference proteome</keyword>
<accession>A0ABP8IPG4</accession>
<gene>
    <name evidence="1" type="ORF">GCM10023185_35410</name>
</gene>
<dbReference type="Proteomes" id="UP001501153">
    <property type="component" value="Unassembled WGS sequence"/>
</dbReference>
<organism evidence="1 2">
    <name type="scientific">Hymenobacter saemangeumensis</name>
    <dbReference type="NCBI Taxonomy" id="1084522"/>
    <lineage>
        <taxon>Bacteria</taxon>
        <taxon>Pseudomonadati</taxon>
        <taxon>Bacteroidota</taxon>
        <taxon>Cytophagia</taxon>
        <taxon>Cytophagales</taxon>
        <taxon>Hymenobacteraceae</taxon>
        <taxon>Hymenobacter</taxon>
    </lineage>
</organism>
<proteinExistence type="predicted"/>
<protein>
    <submittedName>
        <fullName evidence="1">Uncharacterized protein</fullName>
    </submittedName>
</protein>
<reference evidence="2" key="1">
    <citation type="journal article" date="2019" name="Int. J. Syst. Evol. Microbiol.">
        <title>The Global Catalogue of Microorganisms (GCM) 10K type strain sequencing project: providing services to taxonomists for standard genome sequencing and annotation.</title>
        <authorList>
            <consortium name="The Broad Institute Genomics Platform"/>
            <consortium name="The Broad Institute Genome Sequencing Center for Infectious Disease"/>
            <person name="Wu L."/>
            <person name="Ma J."/>
        </authorList>
    </citation>
    <scope>NUCLEOTIDE SEQUENCE [LARGE SCALE GENOMIC DNA]</scope>
    <source>
        <strain evidence="2">JCM 17923</strain>
    </source>
</reference>
<evidence type="ECO:0000313" key="1">
    <source>
        <dbReference type="EMBL" id="GAA4365253.1"/>
    </source>
</evidence>
<evidence type="ECO:0000313" key="2">
    <source>
        <dbReference type="Proteomes" id="UP001501153"/>
    </source>
</evidence>
<dbReference type="RefSeq" id="WP_345237446.1">
    <property type="nucleotide sequence ID" value="NZ_BAABGZ010000073.1"/>
</dbReference>
<dbReference type="EMBL" id="BAABGZ010000073">
    <property type="protein sequence ID" value="GAA4365253.1"/>
    <property type="molecule type" value="Genomic_DNA"/>
</dbReference>
<comment type="caution">
    <text evidence="1">The sequence shown here is derived from an EMBL/GenBank/DDBJ whole genome shotgun (WGS) entry which is preliminary data.</text>
</comment>